<keyword evidence="1" id="KW-0677">Repeat</keyword>
<dbReference type="AlphaFoldDB" id="A0A0J9XC18"/>
<evidence type="ECO:0000256" key="3">
    <source>
        <dbReference type="SAM" id="MobiDB-lite"/>
    </source>
</evidence>
<organism evidence="5 6">
    <name type="scientific">Geotrichum candidum</name>
    <name type="common">Oospora lactis</name>
    <name type="synonym">Dipodascus geotrichum</name>
    <dbReference type="NCBI Taxonomy" id="1173061"/>
    <lineage>
        <taxon>Eukaryota</taxon>
        <taxon>Fungi</taxon>
        <taxon>Dikarya</taxon>
        <taxon>Ascomycota</taxon>
        <taxon>Saccharomycotina</taxon>
        <taxon>Dipodascomycetes</taxon>
        <taxon>Dipodascales</taxon>
        <taxon>Dipodascaceae</taxon>
        <taxon>Geotrichum</taxon>
    </lineage>
</organism>
<dbReference type="InterPro" id="IPR025986">
    <property type="entry name" value="RPAP3-like_C"/>
</dbReference>
<evidence type="ECO:0000313" key="5">
    <source>
        <dbReference type="EMBL" id="CDO54384.1"/>
    </source>
</evidence>
<dbReference type="SUPFAM" id="SSF48452">
    <property type="entry name" value="TPR-like"/>
    <property type="match status" value="1"/>
</dbReference>
<dbReference type="Proteomes" id="UP000242525">
    <property type="component" value="Unassembled WGS sequence"/>
</dbReference>
<evidence type="ECO:0000259" key="4">
    <source>
        <dbReference type="Pfam" id="PF13877"/>
    </source>
</evidence>
<protein>
    <recommendedName>
        <fullName evidence="4">RNA-polymerase II-associated protein 3-like C-terminal domain-containing protein</fullName>
    </recommendedName>
</protein>
<comment type="caution">
    <text evidence="5">The sequence shown here is derived from an EMBL/GenBank/DDBJ whole genome shotgun (WGS) entry which is preliminary data.</text>
</comment>
<dbReference type="GO" id="GO:0051879">
    <property type="term" value="F:Hsp90 protein binding"/>
    <property type="evidence" value="ECO:0007669"/>
    <property type="project" value="TreeGrafter"/>
</dbReference>
<evidence type="ECO:0000313" key="6">
    <source>
        <dbReference type="Proteomes" id="UP000242525"/>
    </source>
</evidence>
<keyword evidence="2" id="KW-0802">TPR repeat</keyword>
<dbReference type="EMBL" id="CCBN010000007">
    <property type="protein sequence ID" value="CDO54384.1"/>
    <property type="molecule type" value="Genomic_DNA"/>
</dbReference>
<keyword evidence="6" id="KW-1185">Reference proteome</keyword>
<dbReference type="PANTHER" id="PTHR22904:SF523">
    <property type="entry name" value="STRESS-INDUCED-PHOSPHOPROTEIN 1"/>
    <property type="match status" value="1"/>
</dbReference>
<accession>A0A0J9XC18</accession>
<dbReference type="PANTHER" id="PTHR22904">
    <property type="entry name" value="TPR REPEAT CONTAINING PROTEIN"/>
    <property type="match status" value="1"/>
</dbReference>
<evidence type="ECO:0000256" key="1">
    <source>
        <dbReference type="ARBA" id="ARBA00022737"/>
    </source>
</evidence>
<feature type="region of interest" description="Disordered" evidence="3">
    <location>
        <begin position="177"/>
        <end position="208"/>
    </location>
</feature>
<gene>
    <name evidence="5" type="ORF">BN980_GECA07s03805g</name>
</gene>
<feature type="domain" description="RNA-polymerase II-associated protein 3-like C-terminal" evidence="4">
    <location>
        <begin position="244"/>
        <end position="319"/>
    </location>
</feature>
<dbReference type="InterPro" id="IPR011990">
    <property type="entry name" value="TPR-like_helical_dom_sf"/>
</dbReference>
<sequence length="344" mass="36751">MSNSSSIDTVAQLKQAGNAAFSKGEILNATELYTRAIELAKSTEPGTIDPALYSNRAACRLKASNWPAAVHDCDAGIRLITSLSDNSPSSVNVGVQSKLYFRKATALEAEGYPGLAIRICEDGVKALATTGKQHQQVLMDFKTRLAATTATNTVTTKPALEAKVELFETEDAFPSDLLLPSELPKPTDSASSESNGSTTSANTNAKDNLPATVEMPFVPPGLPLTVQSLMQLLRTPVTARAAMHAWFFAEVEPASFPLILGRAGVEPEFVDLVLDVLLAASASEAPLDNESRVARSMAYLDALATCPRFSIARMFCSDSKLSAVMATLSPEQSQRYSSTLAKWK</sequence>
<name>A0A0J9XC18_GEOCN</name>
<dbReference type="Pfam" id="PF13877">
    <property type="entry name" value="RPAP3_C"/>
    <property type="match status" value="1"/>
</dbReference>
<dbReference type="InterPro" id="IPR019734">
    <property type="entry name" value="TPR_rpt"/>
</dbReference>
<reference evidence="5" key="1">
    <citation type="submission" date="2014-03" db="EMBL/GenBank/DDBJ databases">
        <authorList>
            <person name="Casaregola S."/>
        </authorList>
    </citation>
    <scope>NUCLEOTIDE SEQUENCE [LARGE SCALE GENOMIC DNA]</scope>
    <source>
        <strain evidence="5">CLIB 918</strain>
    </source>
</reference>
<dbReference type="STRING" id="1173061.A0A0J9XC18"/>
<dbReference type="SMART" id="SM00028">
    <property type="entry name" value="TPR"/>
    <property type="match status" value="2"/>
</dbReference>
<feature type="compositionally biased region" description="Low complexity" evidence="3">
    <location>
        <begin position="189"/>
        <end position="205"/>
    </location>
</feature>
<evidence type="ECO:0000256" key="2">
    <source>
        <dbReference type="ARBA" id="ARBA00022803"/>
    </source>
</evidence>
<dbReference type="Gene3D" id="1.25.40.10">
    <property type="entry name" value="Tetratricopeptide repeat domain"/>
    <property type="match status" value="1"/>
</dbReference>
<dbReference type="OrthoDB" id="10250354at2759"/>
<proteinExistence type="predicted"/>